<evidence type="ECO:0000256" key="1">
    <source>
        <dbReference type="SAM" id="SignalP"/>
    </source>
</evidence>
<dbReference type="EMBL" id="SJPM01000035">
    <property type="protein sequence ID" value="TWT86382.1"/>
    <property type="molecule type" value="Genomic_DNA"/>
</dbReference>
<feature type="chain" id="PRO_5022993948" description="PEP-CTERM protein-sorting domain-containing protein" evidence="1">
    <location>
        <begin position="21"/>
        <end position="244"/>
    </location>
</feature>
<dbReference type="AlphaFoldDB" id="A0A5C5ZGC3"/>
<protein>
    <recommendedName>
        <fullName evidence="4">PEP-CTERM protein-sorting domain-containing protein</fullName>
    </recommendedName>
</protein>
<keyword evidence="3" id="KW-1185">Reference proteome</keyword>
<comment type="caution">
    <text evidence="2">The sequence shown here is derived from an EMBL/GenBank/DDBJ whole genome shotgun (WGS) entry which is preliminary data.</text>
</comment>
<dbReference type="NCBIfam" id="TIGR02595">
    <property type="entry name" value="PEP_CTERM"/>
    <property type="match status" value="1"/>
</dbReference>
<evidence type="ECO:0000313" key="3">
    <source>
        <dbReference type="Proteomes" id="UP000316213"/>
    </source>
</evidence>
<proteinExistence type="predicted"/>
<evidence type="ECO:0000313" key="2">
    <source>
        <dbReference type="EMBL" id="TWT86382.1"/>
    </source>
</evidence>
<name>A0A5C5ZGC3_9BACT</name>
<reference evidence="2 3" key="1">
    <citation type="submission" date="2019-02" db="EMBL/GenBank/DDBJ databases">
        <title>Deep-cultivation of Planctomycetes and their phenomic and genomic characterization uncovers novel biology.</title>
        <authorList>
            <person name="Wiegand S."/>
            <person name="Jogler M."/>
            <person name="Boedeker C."/>
            <person name="Pinto D."/>
            <person name="Vollmers J."/>
            <person name="Rivas-Marin E."/>
            <person name="Kohn T."/>
            <person name="Peeters S.H."/>
            <person name="Heuer A."/>
            <person name="Rast P."/>
            <person name="Oberbeckmann S."/>
            <person name="Bunk B."/>
            <person name="Jeske O."/>
            <person name="Meyerdierks A."/>
            <person name="Storesund J.E."/>
            <person name="Kallscheuer N."/>
            <person name="Luecker S."/>
            <person name="Lage O.M."/>
            <person name="Pohl T."/>
            <person name="Merkel B.J."/>
            <person name="Hornburger P."/>
            <person name="Mueller R.-W."/>
            <person name="Bruemmer F."/>
            <person name="Labrenz M."/>
            <person name="Spormann A.M."/>
            <person name="Op Den Camp H."/>
            <person name="Overmann J."/>
            <person name="Amann R."/>
            <person name="Jetten M.S.M."/>
            <person name="Mascher T."/>
            <person name="Medema M.H."/>
            <person name="Devos D.P."/>
            <person name="Kaster A.-K."/>
            <person name="Ovreas L."/>
            <person name="Rohde M."/>
            <person name="Galperin M.Y."/>
            <person name="Jogler C."/>
        </authorList>
    </citation>
    <scope>NUCLEOTIDE SEQUENCE [LARGE SCALE GENOMIC DNA]</scope>
    <source>
        <strain evidence="2 3">Pla100</strain>
    </source>
</reference>
<feature type="signal peptide" evidence="1">
    <location>
        <begin position="1"/>
        <end position="20"/>
    </location>
</feature>
<sequence length="244" mass="26134" precursor="true">MKTRFCLLFFLLTSAASVQAAIVSNLVQDPGFESTVSPVLTSTSTPWFTIGEDNEVNNNSTSVIQVTGSPGSGVNSGSRAAQFAFYFDAATIVQNLGVQYDSSKTYEFSFYSRISNLSANSLHINPSTINASIWTSSTINGTYASRGLISGLTSTTTDWTEHRFDIASTFGTLGSFSGEFLQIRLDKPNTNTTHRISIDDVAFGVQVTAVPEPSGAILFALAATAGLGVVRRKRRSPEQLMSLA</sequence>
<dbReference type="RefSeq" id="WP_231603766.1">
    <property type="nucleotide sequence ID" value="NZ_SJPM01000035.1"/>
</dbReference>
<accession>A0A5C5ZGC3</accession>
<dbReference type="Gene3D" id="2.60.120.260">
    <property type="entry name" value="Galactose-binding domain-like"/>
    <property type="match status" value="1"/>
</dbReference>
<gene>
    <name evidence="2" type="ORF">Pla100_60890</name>
</gene>
<evidence type="ECO:0008006" key="4">
    <source>
        <dbReference type="Google" id="ProtNLM"/>
    </source>
</evidence>
<keyword evidence="1" id="KW-0732">Signal</keyword>
<dbReference type="Proteomes" id="UP000316213">
    <property type="component" value="Unassembled WGS sequence"/>
</dbReference>
<dbReference type="InterPro" id="IPR013424">
    <property type="entry name" value="Ice-binding_C"/>
</dbReference>
<organism evidence="2 3">
    <name type="scientific">Neorhodopirellula pilleata</name>
    <dbReference type="NCBI Taxonomy" id="2714738"/>
    <lineage>
        <taxon>Bacteria</taxon>
        <taxon>Pseudomonadati</taxon>
        <taxon>Planctomycetota</taxon>
        <taxon>Planctomycetia</taxon>
        <taxon>Pirellulales</taxon>
        <taxon>Pirellulaceae</taxon>
        <taxon>Neorhodopirellula</taxon>
    </lineage>
</organism>